<protein>
    <submittedName>
        <fullName evidence="2">Uncharacterized protein</fullName>
    </submittedName>
</protein>
<name>A0AC34QK56_9BILA</name>
<dbReference type="WBParaSite" id="JU765_v2.g17093.t1">
    <property type="protein sequence ID" value="JU765_v2.g17093.t1"/>
    <property type="gene ID" value="JU765_v2.g17093"/>
</dbReference>
<evidence type="ECO:0000313" key="1">
    <source>
        <dbReference type="Proteomes" id="UP000887576"/>
    </source>
</evidence>
<proteinExistence type="predicted"/>
<dbReference type="Proteomes" id="UP000887576">
    <property type="component" value="Unplaced"/>
</dbReference>
<evidence type="ECO:0000313" key="2">
    <source>
        <dbReference type="WBParaSite" id="JU765_v2.g17093.t1"/>
    </source>
</evidence>
<accession>A0AC34QK56</accession>
<reference evidence="2" key="1">
    <citation type="submission" date="2022-11" db="UniProtKB">
        <authorList>
            <consortium name="WormBaseParasite"/>
        </authorList>
    </citation>
    <scope>IDENTIFICATION</scope>
</reference>
<sequence length="456" mass="53178">MFAIDDDYLFNIDLESIRVPSNISDETALKLWNDYINIFDEFLAPPKETFMQSIYLEKVREWNNTIYDIYNQTGKLPRLKHHYRPGWLYYTLHKRPDHVLDLAAEDLEERPYQLGRSVIDAAVEHLYDIFWRVVLLERFLITSTKIRSSMVRSMRQWLKKVIGMQYNTRVLVDAKFAEISRPKGYVESREKFKNIIDVPQEIPLSAGDFWEEFPENFINICPIINNHVCNTLIELKKSEGAPCWCAIVNPDEINVKQTFLPKKECLLNAKLLRNQKYASLTINSTLPTNLVPGHNFGSEFLELLVLSMVNATKLPGRFDSKKLKRNPLISFRVHCSDDWTTATIQFLLVARVLTEIPNEEIKPRPDEQFLFLNPFRMWDEMVSQSVIDNVTAMGVNVIDYGVIQELAPVHKLDQPYVVVYINRSGDSMDCRLPETNSTWKILNHVILFKKQNNIES</sequence>
<organism evidence="1 2">
    <name type="scientific">Panagrolaimus sp. JU765</name>
    <dbReference type="NCBI Taxonomy" id="591449"/>
    <lineage>
        <taxon>Eukaryota</taxon>
        <taxon>Metazoa</taxon>
        <taxon>Ecdysozoa</taxon>
        <taxon>Nematoda</taxon>
        <taxon>Chromadorea</taxon>
        <taxon>Rhabditida</taxon>
        <taxon>Tylenchina</taxon>
        <taxon>Panagrolaimomorpha</taxon>
        <taxon>Panagrolaimoidea</taxon>
        <taxon>Panagrolaimidae</taxon>
        <taxon>Panagrolaimus</taxon>
    </lineage>
</organism>